<protein>
    <submittedName>
        <fullName evidence="1">Uncharacterized protein</fullName>
    </submittedName>
</protein>
<dbReference type="AlphaFoldDB" id="A0AAW2UYJ9"/>
<sequence length="64" mass="7485">MEVVEVIVVDKPHFNPDLVSWRRLRGSNLVRRPQRNEDPAFPRVCPLGPRLQSLFPMTPVHLDR</sequence>
<reference evidence="1" key="1">
    <citation type="submission" date="2020-06" db="EMBL/GenBank/DDBJ databases">
        <authorList>
            <person name="Li T."/>
            <person name="Hu X."/>
            <person name="Zhang T."/>
            <person name="Song X."/>
            <person name="Zhang H."/>
            <person name="Dai N."/>
            <person name="Sheng W."/>
            <person name="Hou X."/>
            <person name="Wei L."/>
        </authorList>
    </citation>
    <scope>NUCLEOTIDE SEQUENCE</scope>
    <source>
        <strain evidence="1">KEN1</strain>
        <tissue evidence="1">Leaf</tissue>
    </source>
</reference>
<comment type="caution">
    <text evidence="1">The sequence shown here is derived from an EMBL/GenBank/DDBJ whole genome shotgun (WGS) entry which is preliminary data.</text>
</comment>
<proteinExistence type="predicted"/>
<gene>
    <name evidence="1" type="ORF">Slati_3162400</name>
</gene>
<evidence type="ECO:0000313" key="1">
    <source>
        <dbReference type="EMBL" id="KAL0421395.1"/>
    </source>
</evidence>
<dbReference type="EMBL" id="JACGWN010000011">
    <property type="protein sequence ID" value="KAL0421395.1"/>
    <property type="molecule type" value="Genomic_DNA"/>
</dbReference>
<reference evidence="1" key="2">
    <citation type="journal article" date="2024" name="Plant">
        <title>Genomic evolution and insights into agronomic trait innovations of Sesamum species.</title>
        <authorList>
            <person name="Miao H."/>
            <person name="Wang L."/>
            <person name="Qu L."/>
            <person name="Liu H."/>
            <person name="Sun Y."/>
            <person name="Le M."/>
            <person name="Wang Q."/>
            <person name="Wei S."/>
            <person name="Zheng Y."/>
            <person name="Lin W."/>
            <person name="Duan Y."/>
            <person name="Cao H."/>
            <person name="Xiong S."/>
            <person name="Wang X."/>
            <person name="Wei L."/>
            <person name="Li C."/>
            <person name="Ma Q."/>
            <person name="Ju M."/>
            <person name="Zhao R."/>
            <person name="Li G."/>
            <person name="Mu C."/>
            <person name="Tian Q."/>
            <person name="Mei H."/>
            <person name="Zhang T."/>
            <person name="Gao T."/>
            <person name="Zhang H."/>
        </authorList>
    </citation>
    <scope>NUCLEOTIDE SEQUENCE</scope>
    <source>
        <strain evidence="1">KEN1</strain>
    </source>
</reference>
<organism evidence="1">
    <name type="scientific">Sesamum latifolium</name>
    <dbReference type="NCBI Taxonomy" id="2727402"/>
    <lineage>
        <taxon>Eukaryota</taxon>
        <taxon>Viridiplantae</taxon>
        <taxon>Streptophyta</taxon>
        <taxon>Embryophyta</taxon>
        <taxon>Tracheophyta</taxon>
        <taxon>Spermatophyta</taxon>
        <taxon>Magnoliopsida</taxon>
        <taxon>eudicotyledons</taxon>
        <taxon>Gunneridae</taxon>
        <taxon>Pentapetalae</taxon>
        <taxon>asterids</taxon>
        <taxon>lamiids</taxon>
        <taxon>Lamiales</taxon>
        <taxon>Pedaliaceae</taxon>
        <taxon>Sesamum</taxon>
    </lineage>
</organism>
<accession>A0AAW2UYJ9</accession>
<name>A0AAW2UYJ9_9LAMI</name>